<accession>A0A419UW89</accession>
<evidence type="ECO:0000313" key="2">
    <source>
        <dbReference type="Proteomes" id="UP000285120"/>
    </source>
</evidence>
<reference evidence="1 2" key="1">
    <citation type="submission" date="2018-09" db="EMBL/GenBank/DDBJ databases">
        <title>Genomic Encyclopedia of Archaeal and Bacterial Type Strains, Phase II (KMG-II): from individual species to whole genera.</title>
        <authorList>
            <person name="Goeker M."/>
        </authorList>
    </citation>
    <scope>NUCLEOTIDE SEQUENCE [LARGE SCALE GENOMIC DNA]</scope>
    <source>
        <strain evidence="1 2">DSM 17008</strain>
    </source>
</reference>
<dbReference type="Proteomes" id="UP000285120">
    <property type="component" value="Unassembled WGS sequence"/>
</dbReference>
<name>A0A419UW89_9BACL</name>
<dbReference type="PANTHER" id="PTHR30348">
    <property type="entry name" value="UNCHARACTERIZED PROTEIN YECE"/>
    <property type="match status" value="1"/>
</dbReference>
<protein>
    <submittedName>
        <fullName evidence="1">Uncharacterized protein YecE (DUF72 family)</fullName>
    </submittedName>
</protein>
<dbReference type="SUPFAM" id="SSF117396">
    <property type="entry name" value="TM1631-like"/>
    <property type="match status" value="1"/>
</dbReference>
<dbReference type="InterPro" id="IPR036520">
    <property type="entry name" value="UPF0759_sf"/>
</dbReference>
<dbReference type="AlphaFoldDB" id="A0A419UW89"/>
<dbReference type="EMBL" id="RAPK01000012">
    <property type="protein sequence ID" value="RKD68847.1"/>
    <property type="molecule type" value="Genomic_DNA"/>
</dbReference>
<dbReference type="RefSeq" id="WP_120194436.1">
    <property type="nucleotide sequence ID" value="NZ_RAPK01000012.1"/>
</dbReference>
<gene>
    <name evidence="1" type="ORF">ATL39_3310</name>
</gene>
<dbReference type="PANTHER" id="PTHR30348:SF13">
    <property type="entry name" value="UPF0759 PROTEIN YUNF"/>
    <property type="match status" value="1"/>
</dbReference>
<dbReference type="InterPro" id="IPR002763">
    <property type="entry name" value="DUF72"/>
</dbReference>
<keyword evidence="2" id="KW-1185">Reference proteome</keyword>
<comment type="caution">
    <text evidence="1">The sequence shown here is derived from an EMBL/GenBank/DDBJ whole genome shotgun (WGS) entry which is preliminary data.</text>
</comment>
<sequence length="288" mass="33633">MIITGLTGWGDHVSLYPQGIKPGEKLAEYAGHFPTVEVDAAFYAVQPKKNYDKWIRDTPERFSFIVKAYQGITGHERGEIPFASKEEMFKAYVDSVRPVMESGKLGMVLCQFPPWFECNKENVEYLRYVRDQLSAFPCALEFRHQSWFEPEFKERTLEFMKDEEWIHSICDEPQIEGGSVPIVMHPTHKEKTLVRLHGRNTEAWKKPAKGEKWREIRYLYDYNDTELNEWKERVQTLEKTSENIYVVFNNNSGRHAAPNAKRFLELADISYDGLAPRQTSLFDEGDFS</sequence>
<organism evidence="1 2">
    <name type="scientific">Sinobaca qinghaiensis</name>
    <dbReference type="NCBI Taxonomy" id="342944"/>
    <lineage>
        <taxon>Bacteria</taxon>
        <taxon>Bacillati</taxon>
        <taxon>Bacillota</taxon>
        <taxon>Bacilli</taxon>
        <taxon>Bacillales</taxon>
        <taxon>Sporolactobacillaceae</taxon>
        <taxon>Sinobaca</taxon>
    </lineage>
</organism>
<dbReference type="OrthoDB" id="9780310at2"/>
<dbReference type="Pfam" id="PF01904">
    <property type="entry name" value="DUF72"/>
    <property type="match status" value="1"/>
</dbReference>
<proteinExistence type="predicted"/>
<evidence type="ECO:0000313" key="1">
    <source>
        <dbReference type="EMBL" id="RKD68847.1"/>
    </source>
</evidence>
<dbReference type="Gene3D" id="3.20.20.410">
    <property type="entry name" value="Protein of unknown function UPF0759"/>
    <property type="match status" value="1"/>
</dbReference>